<keyword evidence="5" id="KW-1185">Reference proteome</keyword>
<evidence type="ECO:0000256" key="2">
    <source>
        <dbReference type="ARBA" id="ARBA00047375"/>
    </source>
</evidence>
<dbReference type="PANTHER" id="PTHR31561">
    <property type="entry name" value="3-KETOACYL-COA SYNTHASE"/>
    <property type="match status" value="1"/>
</dbReference>
<dbReference type="EMBL" id="CAMGYJ010000006">
    <property type="protein sequence ID" value="CAI0433927.1"/>
    <property type="molecule type" value="Genomic_DNA"/>
</dbReference>
<keyword evidence="1" id="KW-0012">Acyltransferase</keyword>
<dbReference type="SUPFAM" id="SSF53901">
    <property type="entry name" value="Thiolase-like"/>
    <property type="match status" value="1"/>
</dbReference>
<name>A0AAV0LI20_9ROSI</name>
<gene>
    <name evidence="4" type="ORF">LITE_LOCUS24084</name>
</gene>
<dbReference type="AlphaFoldDB" id="A0AAV0LI20"/>
<evidence type="ECO:0000259" key="3">
    <source>
        <dbReference type="Pfam" id="PF08392"/>
    </source>
</evidence>
<dbReference type="Pfam" id="PF08392">
    <property type="entry name" value="FAE1_CUT1_RppA"/>
    <property type="match status" value="1"/>
</dbReference>
<reference evidence="4" key="1">
    <citation type="submission" date="2022-08" db="EMBL/GenBank/DDBJ databases">
        <authorList>
            <person name="Gutierrez-Valencia J."/>
        </authorList>
    </citation>
    <scope>NUCLEOTIDE SEQUENCE</scope>
</reference>
<feature type="domain" description="FAE" evidence="3">
    <location>
        <begin position="30"/>
        <end position="186"/>
    </location>
</feature>
<dbReference type="InterPro" id="IPR012392">
    <property type="entry name" value="3-ktacl-CoA_syn"/>
</dbReference>
<evidence type="ECO:0000313" key="4">
    <source>
        <dbReference type="EMBL" id="CAI0433927.1"/>
    </source>
</evidence>
<dbReference type="InterPro" id="IPR013601">
    <property type="entry name" value="FAE1_typ3_polyketide_synth"/>
</dbReference>
<protein>
    <recommendedName>
        <fullName evidence="3">FAE domain-containing protein</fullName>
    </recommendedName>
</protein>
<dbReference type="GO" id="GO:0006633">
    <property type="term" value="P:fatty acid biosynthetic process"/>
    <property type="evidence" value="ECO:0007669"/>
    <property type="project" value="InterPro"/>
</dbReference>
<accession>A0AAV0LI20</accession>
<comment type="catalytic activity">
    <reaction evidence="2">
        <text>a very-long-chain acyl-CoA + malonyl-CoA + H(+) = a very-long-chain 3-oxoacyl-CoA + CO2 + CoA</text>
        <dbReference type="Rhea" id="RHEA:32727"/>
        <dbReference type="ChEBI" id="CHEBI:15378"/>
        <dbReference type="ChEBI" id="CHEBI:16526"/>
        <dbReference type="ChEBI" id="CHEBI:57287"/>
        <dbReference type="ChEBI" id="CHEBI:57384"/>
        <dbReference type="ChEBI" id="CHEBI:90725"/>
        <dbReference type="ChEBI" id="CHEBI:90736"/>
        <dbReference type="EC" id="2.3.1.199"/>
    </reaction>
</comment>
<proteinExistence type="predicted"/>
<comment type="caution">
    <text evidence="4">The sequence shown here is derived from an EMBL/GenBank/DDBJ whole genome shotgun (WGS) entry which is preliminary data.</text>
</comment>
<sequence>MASGFPSGGGIGGGSENHHCIHVLVNQHQWRRHKPTDGRKLDTEFCGDIIKRNKNLGLVEYKFLLKAMVSSGIGEETYAPRMIFEMDEFFHDTIGKLLACSSVKPDEIDLLLVNVSMLAAVPSLTSRIVNHYKMRDDVRMFNLTGMGCSASLISVGIVSNTLRAQKNKVALVVTSESLSPNWYRATKDP</sequence>
<dbReference type="Proteomes" id="UP001154282">
    <property type="component" value="Unassembled WGS sequence"/>
</dbReference>
<dbReference type="GO" id="GO:0016020">
    <property type="term" value="C:membrane"/>
    <property type="evidence" value="ECO:0007669"/>
    <property type="project" value="InterPro"/>
</dbReference>
<evidence type="ECO:0000313" key="5">
    <source>
        <dbReference type="Proteomes" id="UP001154282"/>
    </source>
</evidence>
<dbReference type="GO" id="GO:0009922">
    <property type="term" value="F:fatty acid elongase activity"/>
    <property type="evidence" value="ECO:0007669"/>
    <property type="project" value="UniProtKB-EC"/>
</dbReference>
<dbReference type="InterPro" id="IPR016039">
    <property type="entry name" value="Thiolase-like"/>
</dbReference>
<dbReference type="Gene3D" id="3.40.47.10">
    <property type="match status" value="1"/>
</dbReference>
<evidence type="ECO:0000256" key="1">
    <source>
        <dbReference type="ARBA" id="ARBA00023315"/>
    </source>
</evidence>
<keyword evidence="1" id="KW-0808">Transferase</keyword>
<organism evidence="4 5">
    <name type="scientific">Linum tenue</name>
    <dbReference type="NCBI Taxonomy" id="586396"/>
    <lineage>
        <taxon>Eukaryota</taxon>
        <taxon>Viridiplantae</taxon>
        <taxon>Streptophyta</taxon>
        <taxon>Embryophyta</taxon>
        <taxon>Tracheophyta</taxon>
        <taxon>Spermatophyta</taxon>
        <taxon>Magnoliopsida</taxon>
        <taxon>eudicotyledons</taxon>
        <taxon>Gunneridae</taxon>
        <taxon>Pentapetalae</taxon>
        <taxon>rosids</taxon>
        <taxon>fabids</taxon>
        <taxon>Malpighiales</taxon>
        <taxon>Linaceae</taxon>
        <taxon>Linum</taxon>
    </lineage>
</organism>